<keyword evidence="1" id="KW-0472">Membrane</keyword>
<accession>A0A382ZU55</accession>
<dbReference type="GO" id="GO:0042834">
    <property type="term" value="F:peptidoglycan binding"/>
    <property type="evidence" value="ECO:0007669"/>
    <property type="project" value="InterPro"/>
</dbReference>
<sequence>EIEAEIAAEKKIRSKNSRLLAISVIGIALLVLIFVKVQKHPNVPQYTTDEKPLIDKASFPPRRSAQIVSQLDELTQGTPNPAAKKAKVFSKPINNFQQKVGNLIQKGTETGKASESASINRKISAPSEKHFVQLGAFSIKKNAENFSNIIESRGFKTVISVRDKKSTKGKTYTVRVEGLATESEAEKMRQKLATHGFNNSFIR</sequence>
<gene>
    <name evidence="3" type="ORF">METZ01_LOCUS451911</name>
</gene>
<dbReference type="InterPro" id="IPR007730">
    <property type="entry name" value="SPOR-like_dom"/>
</dbReference>
<proteinExistence type="predicted"/>
<dbReference type="AlphaFoldDB" id="A0A382ZU55"/>
<dbReference type="Pfam" id="PF05036">
    <property type="entry name" value="SPOR"/>
    <property type="match status" value="1"/>
</dbReference>
<evidence type="ECO:0000259" key="2">
    <source>
        <dbReference type="PROSITE" id="PS51724"/>
    </source>
</evidence>
<dbReference type="PROSITE" id="PS51724">
    <property type="entry name" value="SPOR"/>
    <property type="match status" value="1"/>
</dbReference>
<dbReference type="EMBL" id="UINC01186707">
    <property type="protein sequence ID" value="SVD99057.1"/>
    <property type="molecule type" value="Genomic_DNA"/>
</dbReference>
<feature type="transmembrane region" description="Helical" evidence="1">
    <location>
        <begin position="19"/>
        <end position="37"/>
    </location>
</feature>
<evidence type="ECO:0000256" key="1">
    <source>
        <dbReference type="SAM" id="Phobius"/>
    </source>
</evidence>
<dbReference type="SUPFAM" id="SSF110997">
    <property type="entry name" value="Sporulation related repeat"/>
    <property type="match status" value="1"/>
</dbReference>
<dbReference type="Gene3D" id="3.30.70.1070">
    <property type="entry name" value="Sporulation related repeat"/>
    <property type="match status" value="1"/>
</dbReference>
<name>A0A382ZU55_9ZZZZ</name>
<reference evidence="3" key="1">
    <citation type="submission" date="2018-05" db="EMBL/GenBank/DDBJ databases">
        <authorList>
            <person name="Lanie J.A."/>
            <person name="Ng W.-L."/>
            <person name="Kazmierczak K.M."/>
            <person name="Andrzejewski T.M."/>
            <person name="Davidsen T.M."/>
            <person name="Wayne K.J."/>
            <person name="Tettelin H."/>
            <person name="Glass J.I."/>
            <person name="Rusch D."/>
            <person name="Podicherti R."/>
            <person name="Tsui H.-C.T."/>
            <person name="Winkler M.E."/>
        </authorList>
    </citation>
    <scope>NUCLEOTIDE SEQUENCE</scope>
</reference>
<keyword evidence="1" id="KW-1133">Transmembrane helix</keyword>
<protein>
    <recommendedName>
        <fullName evidence="2">SPOR domain-containing protein</fullName>
    </recommendedName>
</protein>
<organism evidence="3">
    <name type="scientific">marine metagenome</name>
    <dbReference type="NCBI Taxonomy" id="408172"/>
    <lineage>
        <taxon>unclassified sequences</taxon>
        <taxon>metagenomes</taxon>
        <taxon>ecological metagenomes</taxon>
    </lineage>
</organism>
<feature type="non-terminal residue" evidence="3">
    <location>
        <position position="1"/>
    </location>
</feature>
<dbReference type="InterPro" id="IPR036680">
    <property type="entry name" value="SPOR-like_sf"/>
</dbReference>
<evidence type="ECO:0000313" key="3">
    <source>
        <dbReference type="EMBL" id="SVD99057.1"/>
    </source>
</evidence>
<keyword evidence="1" id="KW-0812">Transmembrane</keyword>
<feature type="domain" description="SPOR" evidence="2">
    <location>
        <begin position="124"/>
        <end position="203"/>
    </location>
</feature>